<sequence length="81" mass="9137">MSSIYSSEYQLVIKNLREIRIKKGITQERLAQALKRPQSFVAKVESGERRLDVIEFAYIAGLLGIEPAPLLQKILVKVAPL</sequence>
<dbReference type="STRING" id="1125630.KPHS_44840"/>
<dbReference type="Proteomes" id="UP000007841">
    <property type="component" value="Chromosome"/>
</dbReference>
<name>A0A0H3GXK8_KLEPH</name>
<dbReference type="EMBL" id="CP003200">
    <property type="protein sequence ID" value="AEW63182.1"/>
    <property type="molecule type" value="Genomic_DNA"/>
</dbReference>
<evidence type="ECO:0000313" key="3">
    <source>
        <dbReference type="Proteomes" id="UP000007841"/>
    </source>
</evidence>
<dbReference type="SMART" id="SM00530">
    <property type="entry name" value="HTH_XRE"/>
    <property type="match status" value="1"/>
</dbReference>
<organism evidence="2 3">
    <name type="scientific">Klebsiella pneumoniae subsp. pneumoniae (strain HS11286)</name>
    <dbReference type="NCBI Taxonomy" id="1125630"/>
    <lineage>
        <taxon>Bacteria</taxon>
        <taxon>Pseudomonadati</taxon>
        <taxon>Pseudomonadota</taxon>
        <taxon>Gammaproteobacteria</taxon>
        <taxon>Enterobacterales</taxon>
        <taxon>Enterobacteriaceae</taxon>
        <taxon>Klebsiella/Raoultella group</taxon>
        <taxon>Klebsiella</taxon>
        <taxon>Klebsiella pneumoniae complex</taxon>
    </lineage>
</organism>
<accession>A0A0H3GXK8</accession>
<evidence type="ECO:0000259" key="1">
    <source>
        <dbReference type="PROSITE" id="PS50943"/>
    </source>
</evidence>
<reference evidence="2 3" key="1">
    <citation type="journal article" date="2012" name="J. Bacteriol.">
        <title>Complete genome sequence of Klebsiella pneumoniae subsp. pneumoniae HS11286, a multidrug-resistant strain isolated from human sputum.</title>
        <authorList>
            <person name="Liu P."/>
            <person name="Li P."/>
            <person name="Jiang X."/>
            <person name="Bi D."/>
            <person name="Xie Y."/>
            <person name="Tai C."/>
            <person name="Deng Z."/>
            <person name="Rajakumar K."/>
            <person name="Ou H.Y."/>
        </authorList>
    </citation>
    <scope>NUCLEOTIDE SEQUENCE [LARGE SCALE GENOMIC DNA]</scope>
    <source>
        <strain evidence="2 3">HS11286</strain>
    </source>
</reference>
<proteinExistence type="predicted"/>
<dbReference type="Pfam" id="PF01381">
    <property type="entry name" value="HTH_3"/>
    <property type="match status" value="1"/>
</dbReference>
<dbReference type="SUPFAM" id="SSF47413">
    <property type="entry name" value="lambda repressor-like DNA-binding domains"/>
    <property type="match status" value="1"/>
</dbReference>
<dbReference type="KEGG" id="kpm:KPHS_44840"/>
<dbReference type="InterPro" id="IPR001387">
    <property type="entry name" value="Cro/C1-type_HTH"/>
</dbReference>
<dbReference type="RefSeq" id="YP_005228784.1">
    <property type="nucleotide sequence ID" value="NC_016845.1"/>
</dbReference>
<dbReference type="InterPro" id="IPR010982">
    <property type="entry name" value="Lambda_DNA-bd_dom_sf"/>
</dbReference>
<dbReference type="GeneID" id="11849537"/>
<dbReference type="Gene3D" id="1.10.260.40">
    <property type="entry name" value="lambda repressor-like DNA-binding domains"/>
    <property type="match status" value="1"/>
</dbReference>
<dbReference type="AlphaFoldDB" id="A0A0H3GXK8"/>
<dbReference type="PROSITE" id="PS50943">
    <property type="entry name" value="HTH_CROC1"/>
    <property type="match status" value="1"/>
</dbReference>
<dbReference type="GO" id="GO:0003677">
    <property type="term" value="F:DNA binding"/>
    <property type="evidence" value="ECO:0007669"/>
    <property type="project" value="InterPro"/>
</dbReference>
<dbReference type="HOGENOM" id="CLU_066192_30_3_6"/>
<dbReference type="CDD" id="cd00093">
    <property type="entry name" value="HTH_XRE"/>
    <property type="match status" value="1"/>
</dbReference>
<dbReference type="RefSeq" id="WP_004155677.1">
    <property type="nucleotide sequence ID" value="NC_016845.1"/>
</dbReference>
<feature type="domain" description="HTH cro/C1-type" evidence="1">
    <location>
        <begin position="16"/>
        <end position="70"/>
    </location>
</feature>
<dbReference type="PATRIC" id="fig|1125630.4.peg.4381"/>
<protein>
    <submittedName>
        <fullName evidence="2">Transcriptional regulator, XRE family</fullName>
    </submittedName>
</protein>
<gene>
    <name evidence="2" type="ordered locus">KPHS_44840</name>
</gene>
<keyword evidence="3" id="KW-1185">Reference proteome</keyword>
<evidence type="ECO:0000313" key="2">
    <source>
        <dbReference type="EMBL" id="AEW63182.1"/>
    </source>
</evidence>